<protein>
    <submittedName>
        <fullName evidence="4">3-oxoacyl-[acyl-carrier-protein] synthase III C-terminal domain-containing protein</fullName>
    </submittedName>
</protein>
<organism evidence="4 5">
    <name type="scientific">Azotobacter bryophylli</name>
    <dbReference type="NCBI Taxonomy" id="1986537"/>
    <lineage>
        <taxon>Bacteria</taxon>
        <taxon>Pseudomonadati</taxon>
        <taxon>Pseudomonadota</taxon>
        <taxon>Gammaproteobacteria</taxon>
        <taxon>Pseudomonadales</taxon>
        <taxon>Pseudomonadaceae</taxon>
        <taxon>Azotobacter</taxon>
    </lineage>
</organism>
<reference evidence="5" key="1">
    <citation type="journal article" date="2019" name="Int. J. Syst. Evol. Microbiol.">
        <title>The Global Catalogue of Microorganisms (GCM) 10K type strain sequencing project: providing services to taxonomists for standard genome sequencing and annotation.</title>
        <authorList>
            <consortium name="The Broad Institute Genomics Platform"/>
            <consortium name="The Broad Institute Genome Sequencing Center for Infectious Disease"/>
            <person name="Wu L."/>
            <person name="Ma J."/>
        </authorList>
    </citation>
    <scope>NUCLEOTIDE SEQUENCE [LARGE SCALE GENOMIC DNA]</scope>
    <source>
        <strain evidence="5">KCTC 62195</strain>
    </source>
</reference>
<dbReference type="SUPFAM" id="SSF53901">
    <property type="entry name" value="Thiolase-like"/>
    <property type="match status" value="2"/>
</dbReference>
<comment type="similarity">
    <text evidence="1">Belongs to the thiolase-like superfamily. Chalcone/stilbene synthases family.</text>
</comment>
<dbReference type="Proteomes" id="UP001595457">
    <property type="component" value="Unassembled WGS sequence"/>
</dbReference>
<proteinExistence type="inferred from homology"/>
<dbReference type="InterPro" id="IPR012328">
    <property type="entry name" value="Chalcone/stilbene_synt_C"/>
</dbReference>
<dbReference type="Pfam" id="PF02797">
    <property type="entry name" value="Chal_sti_synt_C"/>
    <property type="match status" value="1"/>
</dbReference>
<dbReference type="PANTHER" id="PTHR11877:SF46">
    <property type="entry name" value="TYPE III POLYKETIDE SYNTHASE A"/>
    <property type="match status" value="1"/>
</dbReference>
<comment type="caution">
    <text evidence="4">The sequence shown here is derived from an EMBL/GenBank/DDBJ whole genome shotgun (WGS) entry which is preliminary data.</text>
</comment>
<keyword evidence="5" id="KW-1185">Reference proteome</keyword>
<feature type="domain" description="Chalcone/stilbene synthase C-terminal" evidence="3">
    <location>
        <begin position="269"/>
        <end position="405"/>
    </location>
</feature>
<evidence type="ECO:0000259" key="3">
    <source>
        <dbReference type="Pfam" id="PF02797"/>
    </source>
</evidence>
<dbReference type="Gene3D" id="3.40.47.10">
    <property type="match status" value="1"/>
</dbReference>
<evidence type="ECO:0000313" key="4">
    <source>
        <dbReference type="EMBL" id="MFC2973067.1"/>
    </source>
</evidence>
<dbReference type="InterPro" id="IPR011141">
    <property type="entry name" value="Polyketide_synthase_type-III"/>
</dbReference>
<dbReference type="EMBL" id="JBHRSJ010000023">
    <property type="protein sequence ID" value="MFC2973067.1"/>
    <property type="molecule type" value="Genomic_DNA"/>
</dbReference>
<dbReference type="PANTHER" id="PTHR11877">
    <property type="entry name" value="HYDROXYMETHYLGLUTARYL-COA SYNTHASE"/>
    <property type="match status" value="1"/>
</dbReference>
<accession>A0ABV7AUI9</accession>
<evidence type="ECO:0000313" key="5">
    <source>
        <dbReference type="Proteomes" id="UP001595457"/>
    </source>
</evidence>
<name>A0ABV7AUI9_9GAMM</name>
<dbReference type="RefSeq" id="WP_377814729.1">
    <property type="nucleotide sequence ID" value="NZ_JBHRSJ010000023.1"/>
</dbReference>
<sequence length="406" mass="44989">MSNSNSAVIGGFTPVQLAKHVPQRLTLEVSAFAVAKAQCLMDRIEDEETLRQVYAAVKEKFDKYALSPAQIKQRQLIFFPKLTDLSFGENGGFDIADPAPEEAHLRVYDIKHDPHGADIKSRHESYAKVVTQTLERMFEGAEAPNDLIHVTCTGFMAPNPVERIVSQWGWRDTTVSNCYHKGCYASLPAIKMAHGLLALSQLGFTTPKQRVDVVHTELFSVHSNLLEPRADNIIAMTLFADGLMKYSVYTEDEARRQGIHGFKILTMDEKVLPDSTEAMTGIPGPYQLNMGLSPIVPVVIKRHVKAFTVELLARAGMDYEQDKPKLNFVIHPGGPKIVEHVQSELELNEEQVAISKRVFHENGNMSSATIPYILMDTLEHVAVGSRVVCLGFGPGLTIAGLVLEKI</sequence>
<evidence type="ECO:0000256" key="2">
    <source>
        <dbReference type="ARBA" id="ARBA00022679"/>
    </source>
</evidence>
<evidence type="ECO:0000256" key="1">
    <source>
        <dbReference type="ARBA" id="ARBA00005531"/>
    </source>
</evidence>
<keyword evidence="2" id="KW-0808">Transferase</keyword>
<dbReference type="InterPro" id="IPR016039">
    <property type="entry name" value="Thiolase-like"/>
</dbReference>
<gene>
    <name evidence="4" type="ORF">ACFOJE_12685</name>
</gene>